<evidence type="ECO:0000313" key="2">
    <source>
        <dbReference type="Proteomes" id="UP000032633"/>
    </source>
</evidence>
<dbReference type="Proteomes" id="UP000032633">
    <property type="component" value="Chromosome"/>
</dbReference>
<dbReference type="CDD" id="cd01081">
    <property type="entry name" value="Aldose_epim"/>
    <property type="match status" value="1"/>
</dbReference>
<dbReference type="HOGENOM" id="CLU_052486_2_0_9"/>
<gene>
    <name evidence="1" type="ORF">VN24_16840</name>
</gene>
<dbReference type="KEGG" id="pbj:VN24_16840"/>
<organism evidence="1 2">
    <name type="scientific">Paenibacillus beijingensis</name>
    <dbReference type="NCBI Taxonomy" id="1126833"/>
    <lineage>
        <taxon>Bacteria</taxon>
        <taxon>Bacillati</taxon>
        <taxon>Bacillota</taxon>
        <taxon>Bacilli</taxon>
        <taxon>Bacillales</taxon>
        <taxon>Paenibacillaceae</taxon>
        <taxon>Paenibacillus</taxon>
    </lineage>
</organism>
<dbReference type="InterPro" id="IPR008183">
    <property type="entry name" value="Aldose_1/G6P_1-epimerase"/>
</dbReference>
<dbReference type="InterPro" id="IPR014718">
    <property type="entry name" value="GH-type_carb-bd"/>
</dbReference>
<reference evidence="1 2" key="1">
    <citation type="journal article" date="2015" name="J. Biotechnol.">
        <title>Complete genome sequence of Paenibacillus beijingensis 7188(T) (=DSM 24997(T)), a novel rhizobacterium from jujube garden soil.</title>
        <authorList>
            <person name="Kwak Y."/>
            <person name="Shin J.H."/>
        </authorList>
    </citation>
    <scope>NUCLEOTIDE SEQUENCE [LARGE SCALE GENOMIC DNA]</scope>
    <source>
        <strain evidence="1 2">DSM 24997</strain>
    </source>
</reference>
<dbReference type="GO" id="GO:0030246">
    <property type="term" value="F:carbohydrate binding"/>
    <property type="evidence" value="ECO:0007669"/>
    <property type="project" value="InterPro"/>
</dbReference>
<dbReference type="EMBL" id="CP011058">
    <property type="protein sequence ID" value="AJY75911.1"/>
    <property type="molecule type" value="Genomic_DNA"/>
</dbReference>
<dbReference type="GO" id="GO:0005975">
    <property type="term" value="P:carbohydrate metabolic process"/>
    <property type="evidence" value="ECO:0007669"/>
    <property type="project" value="InterPro"/>
</dbReference>
<dbReference type="GO" id="GO:0016853">
    <property type="term" value="F:isomerase activity"/>
    <property type="evidence" value="ECO:0007669"/>
    <property type="project" value="InterPro"/>
</dbReference>
<proteinExistence type="predicted"/>
<dbReference type="InterPro" id="IPR011013">
    <property type="entry name" value="Gal_mutarotase_sf_dom"/>
</dbReference>
<keyword evidence="2" id="KW-1185">Reference proteome</keyword>
<dbReference type="SUPFAM" id="SSF74650">
    <property type="entry name" value="Galactose mutarotase-like"/>
    <property type="match status" value="1"/>
</dbReference>
<dbReference type="STRING" id="1126833.VN24_16840"/>
<dbReference type="RefSeq" id="WP_045671339.1">
    <property type="nucleotide sequence ID" value="NZ_CP011058.1"/>
</dbReference>
<sequence>MVNKAHSGDYYGEQAIWLCAHRYEAAVLPNIGANLIAFRDAENGYKFLREPKQEEMETFKARPIVHGIPVLFPPNRYEDGKFPWNGQTYRFPVNEPDKSNHLHGFVHNIPWSVEQFGADDEESRVSLKLMVDPLHPIYRYFPHSFTIKLHYSLSEYGLLQRVTVRNNGAERMPCLLAFHTAVNTPFVPGSAPNDHRFKLTVGKRWEMNERMLPTLSLLPLSVSEEKMRDGKQSPFFEPMDNHYTAEPQEGRNRMELIDTRTGVKLIYDVGTGYKQWMIWNDGAKGGYFCPEPQTSLVNAPNVDLPEDEIGLLGLEPGEIWEETSRLYVTD</sequence>
<dbReference type="Gene3D" id="2.70.98.10">
    <property type="match status" value="1"/>
</dbReference>
<dbReference type="OrthoDB" id="9795355at2"/>
<name>A0A0D5NKX4_9BACL</name>
<dbReference type="AlphaFoldDB" id="A0A0D5NKX4"/>
<dbReference type="Pfam" id="PF01263">
    <property type="entry name" value="Aldose_epim"/>
    <property type="match status" value="1"/>
</dbReference>
<accession>A0A0D5NKX4</accession>
<reference evidence="2" key="2">
    <citation type="submission" date="2015-03" db="EMBL/GenBank/DDBJ databases">
        <title>Genome sequence of Paenibacillus beijingensis strain DSM 24997T.</title>
        <authorList>
            <person name="Kwak Y."/>
            <person name="Shin J.-H."/>
        </authorList>
    </citation>
    <scope>NUCLEOTIDE SEQUENCE [LARGE SCALE GENOMIC DNA]</scope>
    <source>
        <strain evidence="2">DSM 24997</strain>
    </source>
</reference>
<dbReference type="PATRIC" id="fig|1126833.4.peg.3694"/>
<protein>
    <submittedName>
        <fullName evidence="1">Aldose epimerase</fullName>
    </submittedName>
</protein>
<evidence type="ECO:0000313" key="1">
    <source>
        <dbReference type="EMBL" id="AJY75911.1"/>
    </source>
</evidence>